<proteinExistence type="predicted"/>
<organism evidence="1 2">
    <name type="scientific">Candidatus Enterocola intestinipullorum</name>
    <dbReference type="NCBI Taxonomy" id="2840783"/>
    <lineage>
        <taxon>Bacteria</taxon>
        <taxon>Pseudomonadati</taxon>
        <taxon>Bacteroidota</taxon>
        <taxon>Bacteroidia</taxon>
        <taxon>Bacteroidales</taxon>
        <taxon>Candidatus Enterocola</taxon>
    </lineage>
</organism>
<sequence length="66" mass="7816">MAAIKVINLFMVYDIKVGFIRDSAAMRNLREKEKHYRLRGNKTNPGKIPYSKSKYRIISQEYIHTL</sequence>
<protein>
    <submittedName>
        <fullName evidence="1">Uncharacterized protein</fullName>
    </submittedName>
</protein>
<reference evidence="1" key="1">
    <citation type="submission" date="2020-10" db="EMBL/GenBank/DDBJ databases">
        <authorList>
            <person name="Gilroy R."/>
        </authorList>
    </citation>
    <scope>NUCLEOTIDE SEQUENCE</scope>
    <source>
        <strain evidence="1">D3-1215</strain>
    </source>
</reference>
<dbReference type="Proteomes" id="UP000823637">
    <property type="component" value="Unassembled WGS sequence"/>
</dbReference>
<gene>
    <name evidence="1" type="ORF">IAC32_04510</name>
</gene>
<reference evidence="1" key="2">
    <citation type="journal article" date="2021" name="PeerJ">
        <title>Extensive microbial diversity within the chicken gut microbiome revealed by metagenomics and culture.</title>
        <authorList>
            <person name="Gilroy R."/>
            <person name="Ravi A."/>
            <person name="Getino M."/>
            <person name="Pursley I."/>
            <person name="Horton D.L."/>
            <person name="Alikhan N.F."/>
            <person name="Baker D."/>
            <person name="Gharbi K."/>
            <person name="Hall N."/>
            <person name="Watson M."/>
            <person name="Adriaenssens E.M."/>
            <person name="Foster-Nyarko E."/>
            <person name="Jarju S."/>
            <person name="Secka A."/>
            <person name="Antonio M."/>
            <person name="Oren A."/>
            <person name="Chaudhuri R.R."/>
            <person name="La Ragione R."/>
            <person name="Hildebrand F."/>
            <person name="Pallen M.J."/>
        </authorList>
    </citation>
    <scope>NUCLEOTIDE SEQUENCE</scope>
    <source>
        <strain evidence="1">D3-1215</strain>
    </source>
</reference>
<accession>A0A9D9EGR5</accession>
<evidence type="ECO:0000313" key="1">
    <source>
        <dbReference type="EMBL" id="MBO8446992.1"/>
    </source>
</evidence>
<dbReference type="AlphaFoldDB" id="A0A9D9EGR5"/>
<name>A0A9D9EGR5_9BACT</name>
<dbReference type="EMBL" id="JADIMR010000069">
    <property type="protein sequence ID" value="MBO8446992.1"/>
    <property type="molecule type" value="Genomic_DNA"/>
</dbReference>
<comment type="caution">
    <text evidence="1">The sequence shown here is derived from an EMBL/GenBank/DDBJ whole genome shotgun (WGS) entry which is preliminary data.</text>
</comment>
<evidence type="ECO:0000313" key="2">
    <source>
        <dbReference type="Proteomes" id="UP000823637"/>
    </source>
</evidence>